<sequence length="545" mass="63358">MLIENKFQSESSDNSCGLNDIRKNSIDVVEGKNYSIDMDSDNNKTQNTDSIRNNVIDDDEIISSDHKNSIYKEINDENGLYKVLKKFKQCEITFNRVRGRLLDYILKFESFTVSGNSQMVFTRLLNLQLRLIEFIDKKNPDLYIEDFNLNKTDNKNQDTYDKNIEINDECNIRKDKNISNDIIDNFIVNNGNNIVDEYNNNIDKTASYNINNNITVNYSNINNINGQCNIRKNKTTGKYIYDSKIVNNSNNIVDEYNNNIDKTASYNNDNNKIVNNSNIKKNKNMCNDIIENFIVNNIVDEYNNNIDKSASYNINNNITANNSKYNVNDAKINSLSLQSIKKGKDNISKDSFMEKHAQSVDGKIKFRRILEKTNIYGQLKISRNMIDAEISIPKILIDIENIIKSKDLVLLCNMILEISKKEVNLMCSEEKEDVDSNKKFQHKEKKHKKHKNKLKIDIEQVETLFSHLILKNILVLADEFIQISIQNTFYHVLSCYNFICTIKNHKIYINDPDISIKLDYLEIDKIIKDIDIFKHLIDVLNSIKL</sequence>
<name>J9DKF6_EDHAE</name>
<reference evidence="2" key="2">
    <citation type="submission" date="2015-07" db="EMBL/GenBank/DDBJ databases">
        <title>Contrasting host-pathogen interactions and genome evolution in two generalist and specialist microsporidian pathogens of mosquitoes.</title>
        <authorList>
            <consortium name="The Broad Institute Genomics Platform"/>
            <consortium name="The Broad Institute Genome Sequencing Center for Infectious Disease"/>
            <person name="Cuomo C.A."/>
            <person name="Sanscrainte N.D."/>
            <person name="Goldberg J.M."/>
            <person name="Heiman D."/>
            <person name="Young S."/>
            <person name="Zeng Q."/>
            <person name="Becnel J.J."/>
            <person name="Birren B.W."/>
        </authorList>
    </citation>
    <scope>NUCLEOTIDE SEQUENCE [LARGE SCALE GENOMIC DNA]</scope>
    <source>
        <strain evidence="2">USNM 41457</strain>
    </source>
</reference>
<dbReference type="Proteomes" id="UP000003163">
    <property type="component" value="Unassembled WGS sequence"/>
</dbReference>
<accession>J9DKF6</accession>
<evidence type="ECO:0000313" key="2">
    <source>
        <dbReference type="Proteomes" id="UP000003163"/>
    </source>
</evidence>
<protein>
    <submittedName>
        <fullName evidence="1">Uncharacterized protein</fullName>
    </submittedName>
</protein>
<keyword evidence="2" id="KW-1185">Reference proteome</keyword>
<organism evidence="1 2">
    <name type="scientific">Edhazardia aedis (strain USNM 41457)</name>
    <name type="common">Microsporidian parasite</name>
    <dbReference type="NCBI Taxonomy" id="1003232"/>
    <lineage>
        <taxon>Eukaryota</taxon>
        <taxon>Fungi</taxon>
        <taxon>Fungi incertae sedis</taxon>
        <taxon>Microsporidia</taxon>
        <taxon>Edhazardia</taxon>
    </lineage>
</organism>
<dbReference type="EMBL" id="AFBI03000107">
    <property type="protein sequence ID" value="EJW01867.1"/>
    <property type="molecule type" value="Genomic_DNA"/>
</dbReference>
<dbReference type="VEuPathDB" id="MicrosporidiaDB:EDEG_03666"/>
<gene>
    <name evidence="1" type="ORF">EDEG_03666</name>
</gene>
<reference evidence="1 2" key="1">
    <citation type="submission" date="2011-08" db="EMBL/GenBank/DDBJ databases">
        <authorList>
            <person name="Liu Z.J."/>
            <person name="Shi F.L."/>
            <person name="Lu J.Q."/>
            <person name="Li M."/>
            <person name="Wang Z.L."/>
        </authorList>
    </citation>
    <scope>NUCLEOTIDE SEQUENCE [LARGE SCALE GENOMIC DNA]</scope>
    <source>
        <strain evidence="1 2">USNM 41457</strain>
    </source>
</reference>
<proteinExistence type="predicted"/>
<dbReference type="AlphaFoldDB" id="J9DKF6"/>
<comment type="caution">
    <text evidence="1">The sequence shown here is derived from an EMBL/GenBank/DDBJ whole genome shotgun (WGS) entry which is preliminary data.</text>
</comment>
<dbReference type="InParanoid" id="J9DKF6"/>
<evidence type="ECO:0000313" key="1">
    <source>
        <dbReference type="EMBL" id="EJW01867.1"/>
    </source>
</evidence>
<dbReference type="HOGENOM" id="CLU_499676_0_0_1"/>